<evidence type="ECO:0000256" key="1">
    <source>
        <dbReference type="ARBA" id="ARBA00004651"/>
    </source>
</evidence>
<feature type="compositionally biased region" description="Low complexity" evidence="6">
    <location>
        <begin position="513"/>
        <end position="529"/>
    </location>
</feature>
<dbReference type="PANTHER" id="PTHR47089">
    <property type="entry name" value="ABC TRANSPORTER, PERMEASE PROTEIN"/>
    <property type="match status" value="1"/>
</dbReference>
<dbReference type="Proteomes" id="UP000588158">
    <property type="component" value="Unassembled WGS sequence"/>
</dbReference>
<evidence type="ECO:0000256" key="4">
    <source>
        <dbReference type="ARBA" id="ARBA00022989"/>
    </source>
</evidence>
<protein>
    <submittedName>
        <fullName evidence="8">Simple sugar transport system permease protein</fullName>
    </submittedName>
</protein>
<dbReference type="GO" id="GO:0022857">
    <property type="term" value="F:transmembrane transporter activity"/>
    <property type="evidence" value="ECO:0007669"/>
    <property type="project" value="InterPro"/>
</dbReference>
<keyword evidence="5 7" id="KW-0472">Membrane</keyword>
<dbReference type="RefSeq" id="WP_184324429.1">
    <property type="nucleotide sequence ID" value="NZ_JACHLZ010000001.1"/>
</dbReference>
<dbReference type="GO" id="GO:0005886">
    <property type="term" value="C:plasma membrane"/>
    <property type="evidence" value="ECO:0007669"/>
    <property type="project" value="UniProtKB-SubCell"/>
</dbReference>
<evidence type="ECO:0000256" key="7">
    <source>
        <dbReference type="SAM" id="Phobius"/>
    </source>
</evidence>
<organism evidence="8 9">
    <name type="scientific">Brachybacterium aquaticum</name>
    <dbReference type="NCBI Taxonomy" id="1432564"/>
    <lineage>
        <taxon>Bacteria</taxon>
        <taxon>Bacillati</taxon>
        <taxon>Actinomycetota</taxon>
        <taxon>Actinomycetes</taxon>
        <taxon>Micrococcales</taxon>
        <taxon>Dermabacteraceae</taxon>
        <taxon>Brachybacterium</taxon>
    </lineage>
</organism>
<evidence type="ECO:0000256" key="3">
    <source>
        <dbReference type="ARBA" id="ARBA00022692"/>
    </source>
</evidence>
<feature type="transmembrane region" description="Helical" evidence="7">
    <location>
        <begin position="144"/>
        <end position="162"/>
    </location>
</feature>
<sequence length="550" mass="55817">MTSPVDSAAGGAAPGVGAGSADATPPPEETAETALARSLQRFARSDLLVVIMAFVFAFLIGSILIVVADAEVRETLGYFFARPTDALTAIWQSVTHAYGAMFRGAVFDGTGFSRAAETVREAGGTGTYVLFPALAAGLRPLTETLTVATPLIIAAAGMAVSFRAGLFNIGGTGQLIVGAMAAGYIGFTFELPIVLHLLLSLLAGILAGALWGGIAGFLKARFGANEVISTIMLNWIATYLLFFALKTAAFTGANQSQPTSPSVRPNAQLPLLLGDGFRLHAGLFIAAGAAVLLWWLMSRSTIGFHFRAVGSNPRAAQVAGISPARTAFLVLAVAGALVGLAGAVHVLGTERRLTEGVAGNIGFDAITVALLGRSGPVGIVLAGLLFAALSTGGRFMETNQGVPLDLVQVIQVLVVLFIAAPPLVRTLIGLRRIDNPGAGARVRRAKKVQAGAVATRAAEDSSAARGAQAAAASEALSAGSSATVGTPAGSSDASHRGDPSPDDVPGGPPGAAPPTSSDGANTHRSPSADPADEDADGRIDGQTDGLEDPR</sequence>
<reference evidence="8 9" key="1">
    <citation type="submission" date="2020-08" db="EMBL/GenBank/DDBJ databases">
        <title>Sequencing the genomes of 1000 actinobacteria strains.</title>
        <authorList>
            <person name="Klenk H.-P."/>
        </authorList>
    </citation>
    <scope>NUCLEOTIDE SEQUENCE [LARGE SCALE GENOMIC DNA]</scope>
    <source>
        <strain evidence="8 9">DSM 28796</strain>
    </source>
</reference>
<comment type="caution">
    <text evidence="8">The sequence shown here is derived from an EMBL/GenBank/DDBJ whole genome shotgun (WGS) entry which is preliminary data.</text>
</comment>
<dbReference type="EMBL" id="JACHLZ010000001">
    <property type="protein sequence ID" value="MBB5830877.1"/>
    <property type="molecule type" value="Genomic_DNA"/>
</dbReference>
<dbReference type="InterPro" id="IPR001851">
    <property type="entry name" value="ABC_transp_permease"/>
</dbReference>
<keyword evidence="9" id="KW-1185">Reference proteome</keyword>
<comment type="subcellular location">
    <subcellularLocation>
        <location evidence="1">Cell membrane</location>
        <topology evidence="1">Multi-pass membrane protein</topology>
    </subcellularLocation>
</comment>
<gene>
    <name evidence="8" type="ORF">HNR70_000690</name>
</gene>
<feature type="region of interest" description="Disordered" evidence="6">
    <location>
        <begin position="475"/>
        <end position="550"/>
    </location>
</feature>
<evidence type="ECO:0000256" key="2">
    <source>
        <dbReference type="ARBA" id="ARBA00022475"/>
    </source>
</evidence>
<dbReference type="Pfam" id="PF02653">
    <property type="entry name" value="BPD_transp_2"/>
    <property type="match status" value="1"/>
</dbReference>
<evidence type="ECO:0000313" key="9">
    <source>
        <dbReference type="Proteomes" id="UP000588158"/>
    </source>
</evidence>
<dbReference type="PANTHER" id="PTHR47089:SF1">
    <property type="entry name" value="GUANOSINE ABC TRANSPORTER PERMEASE PROTEIN NUPP"/>
    <property type="match status" value="1"/>
</dbReference>
<feature type="transmembrane region" description="Helical" evidence="7">
    <location>
        <begin position="227"/>
        <end position="245"/>
    </location>
</feature>
<keyword evidence="8" id="KW-0762">Sugar transport</keyword>
<feature type="transmembrane region" description="Helical" evidence="7">
    <location>
        <begin position="327"/>
        <end position="348"/>
    </location>
</feature>
<proteinExistence type="predicted"/>
<feature type="transmembrane region" description="Helical" evidence="7">
    <location>
        <begin position="368"/>
        <end position="390"/>
    </location>
</feature>
<evidence type="ECO:0000256" key="5">
    <source>
        <dbReference type="ARBA" id="ARBA00023136"/>
    </source>
</evidence>
<evidence type="ECO:0000313" key="8">
    <source>
        <dbReference type="EMBL" id="MBB5830877.1"/>
    </source>
</evidence>
<keyword evidence="3 7" id="KW-0812">Transmembrane</keyword>
<feature type="compositionally biased region" description="Basic and acidic residues" evidence="6">
    <location>
        <begin position="536"/>
        <end position="550"/>
    </location>
</feature>
<feature type="transmembrane region" description="Helical" evidence="7">
    <location>
        <begin position="169"/>
        <end position="187"/>
    </location>
</feature>
<feature type="transmembrane region" description="Helical" evidence="7">
    <location>
        <begin position="402"/>
        <end position="424"/>
    </location>
</feature>
<feature type="transmembrane region" description="Helical" evidence="7">
    <location>
        <begin position="193"/>
        <end position="215"/>
    </location>
</feature>
<keyword evidence="8" id="KW-0813">Transport</keyword>
<feature type="transmembrane region" description="Helical" evidence="7">
    <location>
        <begin position="47"/>
        <end position="68"/>
    </location>
</feature>
<name>A0A841AAA0_9MICO</name>
<evidence type="ECO:0000256" key="6">
    <source>
        <dbReference type="SAM" id="MobiDB-lite"/>
    </source>
</evidence>
<feature type="region of interest" description="Disordered" evidence="6">
    <location>
        <begin position="1"/>
        <end position="32"/>
    </location>
</feature>
<keyword evidence="4 7" id="KW-1133">Transmembrane helix</keyword>
<accession>A0A841AAA0</accession>
<dbReference type="CDD" id="cd06580">
    <property type="entry name" value="TM_PBP1_transp_TpRbsC_like"/>
    <property type="match status" value="1"/>
</dbReference>
<feature type="compositionally biased region" description="Low complexity" evidence="6">
    <location>
        <begin position="1"/>
        <end position="11"/>
    </location>
</feature>
<feature type="transmembrane region" description="Helical" evidence="7">
    <location>
        <begin position="279"/>
        <end position="297"/>
    </location>
</feature>
<dbReference type="AlphaFoldDB" id="A0A841AAA0"/>
<keyword evidence="2" id="KW-1003">Cell membrane</keyword>